<keyword evidence="9" id="KW-0812">Transmembrane</keyword>
<evidence type="ECO:0000256" key="1">
    <source>
        <dbReference type="ARBA" id="ARBA00000085"/>
    </source>
</evidence>
<keyword evidence="5" id="KW-0547">Nucleotide-binding</keyword>
<keyword evidence="9" id="KW-0472">Membrane</keyword>
<dbReference type="Pfam" id="PF02518">
    <property type="entry name" value="HATPase_c"/>
    <property type="match status" value="1"/>
</dbReference>
<dbReference type="RefSeq" id="WP_265384932.1">
    <property type="nucleotide sequence ID" value="NZ_CP110616.1"/>
</dbReference>
<dbReference type="Proteomes" id="UP001164965">
    <property type="component" value="Plasmid unnamed1"/>
</dbReference>
<keyword evidence="8" id="KW-0902">Two-component regulatory system</keyword>
<evidence type="ECO:0000313" key="12">
    <source>
        <dbReference type="EMBL" id="UZJ26828.1"/>
    </source>
</evidence>
<feature type="transmembrane region" description="Helical" evidence="9">
    <location>
        <begin position="34"/>
        <end position="49"/>
    </location>
</feature>
<geneLocation type="plasmid" evidence="12 13">
    <name>unnamed1</name>
</geneLocation>
<dbReference type="InterPro" id="IPR011712">
    <property type="entry name" value="Sig_transdc_His_kin_sub3_dim/P"/>
</dbReference>
<reference evidence="12" key="1">
    <citation type="submission" date="2022-10" db="EMBL/GenBank/DDBJ databases">
        <title>Rhodococcus sp.75.</title>
        <authorList>
            <person name="Sun M."/>
        </authorList>
    </citation>
    <scope>NUCLEOTIDE SEQUENCE</scope>
    <source>
        <strain evidence="12">75</strain>
        <plasmid evidence="12">unnamed1</plasmid>
    </source>
</reference>
<evidence type="ECO:0000256" key="5">
    <source>
        <dbReference type="ARBA" id="ARBA00022741"/>
    </source>
</evidence>
<organism evidence="12 13">
    <name type="scientific">Rhodococcus antarcticus</name>
    <dbReference type="NCBI Taxonomy" id="2987751"/>
    <lineage>
        <taxon>Bacteria</taxon>
        <taxon>Bacillati</taxon>
        <taxon>Actinomycetota</taxon>
        <taxon>Actinomycetes</taxon>
        <taxon>Mycobacteriales</taxon>
        <taxon>Nocardiaceae</taxon>
        <taxon>Rhodococcus</taxon>
    </lineage>
</organism>
<keyword evidence="6 12" id="KW-0418">Kinase</keyword>
<dbReference type="PANTHER" id="PTHR24421">
    <property type="entry name" value="NITRATE/NITRITE SENSOR PROTEIN NARX-RELATED"/>
    <property type="match status" value="1"/>
</dbReference>
<keyword evidence="4" id="KW-0808">Transferase</keyword>
<dbReference type="CDD" id="cd16917">
    <property type="entry name" value="HATPase_UhpB-NarQ-NarX-like"/>
    <property type="match status" value="1"/>
</dbReference>
<evidence type="ECO:0000313" key="13">
    <source>
        <dbReference type="Proteomes" id="UP001164965"/>
    </source>
</evidence>
<evidence type="ECO:0000259" key="10">
    <source>
        <dbReference type="Pfam" id="PF02518"/>
    </source>
</evidence>
<protein>
    <recommendedName>
        <fullName evidence="2">histidine kinase</fullName>
        <ecNumber evidence="2">2.7.13.3</ecNumber>
    </recommendedName>
</protein>
<evidence type="ECO:0000256" key="7">
    <source>
        <dbReference type="ARBA" id="ARBA00022840"/>
    </source>
</evidence>
<dbReference type="PANTHER" id="PTHR24421:SF10">
    <property type="entry name" value="NITRATE_NITRITE SENSOR PROTEIN NARQ"/>
    <property type="match status" value="1"/>
</dbReference>
<dbReference type="InterPro" id="IPR036890">
    <property type="entry name" value="HATPase_C_sf"/>
</dbReference>
<dbReference type="EMBL" id="CP110616">
    <property type="protein sequence ID" value="UZJ26828.1"/>
    <property type="molecule type" value="Genomic_DNA"/>
</dbReference>
<keyword evidence="13" id="KW-1185">Reference proteome</keyword>
<feature type="transmembrane region" description="Helical" evidence="9">
    <location>
        <begin position="80"/>
        <end position="96"/>
    </location>
</feature>
<keyword evidence="3" id="KW-0597">Phosphoprotein</keyword>
<evidence type="ECO:0000256" key="2">
    <source>
        <dbReference type="ARBA" id="ARBA00012438"/>
    </source>
</evidence>
<dbReference type="GO" id="GO:0016301">
    <property type="term" value="F:kinase activity"/>
    <property type="evidence" value="ECO:0007669"/>
    <property type="project" value="UniProtKB-KW"/>
</dbReference>
<feature type="transmembrane region" description="Helical" evidence="9">
    <location>
        <begin position="103"/>
        <end position="120"/>
    </location>
</feature>
<feature type="domain" description="Histidine kinase/HSP90-like ATPase" evidence="10">
    <location>
        <begin position="265"/>
        <end position="353"/>
    </location>
</feature>
<proteinExistence type="predicted"/>
<feature type="transmembrane region" description="Helical" evidence="9">
    <location>
        <begin position="56"/>
        <end position="74"/>
    </location>
</feature>
<dbReference type="Pfam" id="PF07730">
    <property type="entry name" value="HisKA_3"/>
    <property type="match status" value="1"/>
</dbReference>
<keyword evidence="7" id="KW-0067">ATP-binding</keyword>
<accession>A0ABY6P6S7</accession>
<feature type="transmembrane region" description="Helical" evidence="9">
    <location>
        <begin position="126"/>
        <end position="146"/>
    </location>
</feature>
<keyword evidence="12" id="KW-0614">Plasmid</keyword>
<evidence type="ECO:0000256" key="9">
    <source>
        <dbReference type="SAM" id="Phobius"/>
    </source>
</evidence>
<dbReference type="SUPFAM" id="SSF55874">
    <property type="entry name" value="ATPase domain of HSP90 chaperone/DNA topoisomerase II/histidine kinase"/>
    <property type="match status" value="1"/>
</dbReference>
<evidence type="ECO:0000256" key="3">
    <source>
        <dbReference type="ARBA" id="ARBA00022553"/>
    </source>
</evidence>
<evidence type="ECO:0000256" key="4">
    <source>
        <dbReference type="ARBA" id="ARBA00022679"/>
    </source>
</evidence>
<dbReference type="Gene3D" id="1.20.5.1930">
    <property type="match status" value="1"/>
</dbReference>
<dbReference type="EC" id="2.7.13.3" evidence="2"/>
<dbReference type="Gene3D" id="3.30.565.10">
    <property type="entry name" value="Histidine kinase-like ATPase, C-terminal domain"/>
    <property type="match status" value="1"/>
</dbReference>
<sequence length="357" mass="36900">MYRSPAVRDRVLAAVVLLGAVVEAFSGYEVTWRPGAVVLGAVLAAAVLVRRSRPATAVVSAFGTLAAVDLTTYLAGEPPVRLTAAVVVLVLLYALFRWGSFRGVLLGSASVAAGFAVAVLTDPTGVQDALGGATVLALAGTLGAAVRVRVQARAQLVDRARLQEREQLARELHDTVAHHVCAIVVQAQAGLVLGRRSCLDGAVDALDAIEGEATRTLSEMRAIVGGLRTERHGLADLEGLVGRSGALQVALTMTGDLDGLPPAVESTIYRVAQESLSNATLHASRATRVSIEVVGTRSEVQLRVVDDGNGASSTTTTGFGLVGMRERVTLLGGTFTAGPRASAGWAVCAELPRGAAR</sequence>
<dbReference type="InterPro" id="IPR050482">
    <property type="entry name" value="Sensor_HK_TwoCompSys"/>
</dbReference>
<evidence type="ECO:0000259" key="11">
    <source>
        <dbReference type="Pfam" id="PF07730"/>
    </source>
</evidence>
<comment type="catalytic activity">
    <reaction evidence="1">
        <text>ATP + protein L-histidine = ADP + protein N-phospho-L-histidine.</text>
        <dbReference type="EC" id="2.7.13.3"/>
    </reaction>
</comment>
<dbReference type="InterPro" id="IPR003594">
    <property type="entry name" value="HATPase_dom"/>
</dbReference>
<feature type="domain" description="Signal transduction histidine kinase subgroup 3 dimerisation and phosphoacceptor" evidence="11">
    <location>
        <begin position="164"/>
        <end position="230"/>
    </location>
</feature>
<evidence type="ECO:0000256" key="6">
    <source>
        <dbReference type="ARBA" id="ARBA00022777"/>
    </source>
</evidence>
<keyword evidence="9" id="KW-1133">Transmembrane helix</keyword>
<name>A0ABY6P6S7_9NOCA</name>
<evidence type="ECO:0000256" key="8">
    <source>
        <dbReference type="ARBA" id="ARBA00023012"/>
    </source>
</evidence>
<gene>
    <name evidence="12" type="ORF">RHODO2019_18265</name>
</gene>